<dbReference type="InterPro" id="IPR001293">
    <property type="entry name" value="Znf_TRAF"/>
</dbReference>
<dbReference type="EMBL" id="JBBPHU010000009">
    <property type="protein sequence ID" value="KAK7513552.1"/>
    <property type="molecule type" value="Genomic_DNA"/>
</dbReference>
<dbReference type="InterPro" id="IPR001841">
    <property type="entry name" value="Znf_RING"/>
</dbReference>
<dbReference type="PANTHER" id="PTHR10131">
    <property type="entry name" value="TNF RECEPTOR ASSOCIATED FACTOR"/>
    <property type="match status" value="1"/>
</dbReference>
<sequence length="504" mass="55769">MADDHSSRSSSASSRADTPLLQASTAVSIENTDDLHELIGDEPPQLIVGAPPSAPSPLELRALTSQAGRAQSLTPADYRQLDLVHPPNDNLICRICLSPYVKPRVLTCEHTFCEDCLDQHIQTSIRQNDNGNRAKCPTCRRNLDLTTEPYDVSRIITNMLDEMMIKCPNGSLGCSWSGERGDVQDHLHYSCHYRMVDCSARHCQHPVMAKDVEKGCMHTDVSCEHCGERMMEIELENHQLRLCTNLVEKCHLCDADVVRRLIQPHVQNECLKATIACPGQELGCDVKAAREHMAGHEKTCTMVKMLPVFQKMKNRQETLESENSKLHRTVEHLRSSQNAFENTINDMQTMVALPLGGAGHENADELGNPDSETVHQMIEQHEALRNEVSRLHVAIAEAEARTSMQLQNEILRFNTEMARSEAAIVAMRTQQQWLINTRRQAIASQIRSNSTTSSPTSGASRSSDAASSSRTGNVSAVGSSSASSSSAPSTARRLSDTLRQETKL</sequence>
<dbReference type="InterPro" id="IPR013083">
    <property type="entry name" value="Znf_RING/FYVE/PHD"/>
</dbReference>
<evidence type="ECO:0000256" key="4">
    <source>
        <dbReference type="PROSITE-ProRule" id="PRU00207"/>
    </source>
</evidence>
<feature type="region of interest" description="Disordered" evidence="5">
    <location>
        <begin position="1"/>
        <end position="27"/>
    </location>
</feature>
<dbReference type="PROSITE" id="PS50145">
    <property type="entry name" value="ZF_TRAF"/>
    <property type="match status" value="1"/>
</dbReference>
<dbReference type="PANTHER" id="PTHR10131:SF94">
    <property type="entry name" value="TNF RECEPTOR-ASSOCIATED FACTOR 4"/>
    <property type="match status" value="1"/>
</dbReference>
<evidence type="ECO:0000256" key="5">
    <source>
        <dbReference type="SAM" id="MobiDB-lite"/>
    </source>
</evidence>
<name>A0ABR1KIB3_9PEZI</name>
<dbReference type="Gene3D" id="3.30.40.10">
    <property type="entry name" value="Zinc/RING finger domain, C3HC4 (zinc finger)"/>
    <property type="match status" value="3"/>
</dbReference>
<dbReference type="SUPFAM" id="SSF49599">
    <property type="entry name" value="TRAF domain-like"/>
    <property type="match status" value="1"/>
</dbReference>
<feature type="domain" description="TRAF-type" evidence="7">
    <location>
        <begin position="238"/>
        <end position="293"/>
    </location>
</feature>
<evidence type="ECO:0000256" key="1">
    <source>
        <dbReference type="ARBA" id="ARBA00022723"/>
    </source>
</evidence>
<dbReference type="SMART" id="SM00184">
    <property type="entry name" value="RING"/>
    <property type="match status" value="1"/>
</dbReference>
<dbReference type="Pfam" id="PF00097">
    <property type="entry name" value="zf-C3HC4"/>
    <property type="match status" value="1"/>
</dbReference>
<evidence type="ECO:0000313" key="8">
    <source>
        <dbReference type="EMBL" id="KAK7513552.1"/>
    </source>
</evidence>
<gene>
    <name evidence="8" type="ORF">IWZ03DRAFT_350426</name>
</gene>
<protein>
    <submittedName>
        <fullName evidence="8">Uncharacterized protein</fullName>
    </submittedName>
</protein>
<proteinExistence type="predicted"/>
<dbReference type="PROSITE" id="PS00518">
    <property type="entry name" value="ZF_RING_1"/>
    <property type="match status" value="1"/>
</dbReference>
<dbReference type="SUPFAM" id="SSF57850">
    <property type="entry name" value="RING/U-box"/>
    <property type="match status" value="1"/>
</dbReference>
<organism evidence="8 9">
    <name type="scientific">Phyllosticta citriasiana</name>
    <dbReference type="NCBI Taxonomy" id="595635"/>
    <lineage>
        <taxon>Eukaryota</taxon>
        <taxon>Fungi</taxon>
        <taxon>Dikarya</taxon>
        <taxon>Ascomycota</taxon>
        <taxon>Pezizomycotina</taxon>
        <taxon>Dothideomycetes</taxon>
        <taxon>Dothideomycetes incertae sedis</taxon>
        <taxon>Botryosphaeriales</taxon>
        <taxon>Phyllostictaceae</taxon>
        <taxon>Phyllosticta</taxon>
    </lineage>
</organism>
<keyword evidence="9" id="KW-1185">Reference proteome</keyword>
<evidence type="ECO:0000259" key="7">
    <source>
        <dbReference type="PROSITE" id="PS50145"/>
    </source>
</evidence>
<dbReference type="Pfam" id="PF02176">
    <property type="entry name" value="zf-TRAF"/>
    <property type="match status" value="1"/>
</dbReference>
<evidence type="ECO:0000259" key="6">
    <source>
        <dbReference type="PROSITE" id="PS50089"/>
    </source>
</evidence>
<evidence type="ECO:0000313" key="9">
    <source>
        <dbReference type="Proteomes" id="UP001363622"/>
    </source>
</evidence>
<feature type="domain" description="RING-type" evidence="6">
    <location>
        <begin position="93"/>
        <end position="140"/>
    </location>
</feature>
<comment type="caution">
    <text evidence="8">The sequence shown here is derived from an EMBL/GenBank/DDBJ whole genome shotgun (WGS) entry which is preliminary data.</text>
</comment>
<keyword evidence="2 4" id="KW-0863">Zinc-finger</keyword>
<feature type="compositionally biased region" description="Basic and acidic residues" evidence="5">
    <location>
        <begin position="493"/>
        <end position="504"/>
    </location>
</feature>
<evidence type="ECO:0000256" key="2">
    <source>
        <dbReference type="ARBA" id="ARBA00022771"/>
    </source>
</evidence>
<feature type="compositionally biased region" description="Low complexity" evidence="5">
    <location>
        <begin position="448"/>
        <end position="491"/>
    </location>
</feature>
<dbReference type="PROSITE" id="PS50089">
    <property type="entry name" value="ZF_RING_2"/>
    <property type="match status" value="1"/>
</dbReference>
<keyword evidence="3 4" id="KW-0862">Zinc</keyword>
<feature type="zinc finger region" description="TRAF-type" evidence="4">
    <location>
        <begin position="238"/>
        <end position="293"/>
    </location>
</feature>
<feature type="region of interest" description="Disordered" evidence="5">
    <location>
        <begin position="444"/>
        <end position="504"/>
    </location>
</feature>
<accession>A0ABR1KIB3</accession>
<dbReference type="Proteomes" id="UP001363622">
    <property type="component" value="Unassembled WGS sequence"/>
</dbReference>
<dbReference type="InterPro" id="IPR017907">
    <property type="entry name" value="Znf_RING_CS"/>
</dbReference>
<reference evidence="8 9" key="1">
    <citation type="submission" date="2024-04" db="EMBL/GenBank/DDBJ databases">
        <title>Phyllosticta paracitricarpa is synonymous to the EU quarantine fungus P. citricarpa based on phylogenomic analyses.</title>
        <authorList>
            <consortium name="Lawrence Berkeley National Laboratory"/>
            <person name="Van Ingen-Buijs V.A."/>
            <person name="Van Westerhoven A.C."/>
            <person name="Haridas S."/>
            <person name="Skiadas P."/>
            <person name="Martin F."/>
            <person name="Groenewald J.Z."/>
            <person name="Crous P.W."/>
            <person name="Seidl M.F."/>
        </authorList>
    </citation>
    <scope>NUCLEOTIDE SEQUENCE [LARGE SCALE GENOMIC DNA]</scope>
    <source>
        <strain evidence="8 9">CBS 123371</strain>
    </source>
</reference>
<keyword evidence="1 4" id="KW-0479">Metal-binding</keyword>
<evidence type="ECO:0000256" key="3">
    <source>
        <dbReference type="ARBA" id="ARBA00022833"/>
    </source>
</evidence>
<dbReference type="InterPro" id="IPR018957">
    <property type="entry name" value="Znf_C3HC4_RING-type"/>
</dbReference>